<evidence type="ECO:0000256" key="1">
    <source>
        <dbReference type="ARBA" id="ARBA00022723"/>
    </source>
</evidence>
<protein>
    <recommendedName>
        <fullName evidence="11">SWIM-type domain-containing protein</fullName>
    </recommendedName>
</protein>
<dbReference type="Pfam" id="PF04434">
    <property type="entry name" value="SWIM"/>
    <property type="match status" value="1"/>
</dbReference>
<evidence type="ECO:0000256" key="2">
    <source>
        <dbReference type="ARBA" id="ARBA00022771"/>
    </source>
</evidence>
<feature type="domain" description="SWIM-type" evidence="8">
    <location>
        <begin position="212"/>
        <end position="247"/>
    </location>
</feature>
<feature type="region of interest" description="Disordered" evidence="6">
    <location>
        <begin position="449"/>
        <end position="500"/>
    </location>
</feature>
<feature type="region of interest" description="Disordered" evidence="6">
    <location>
        <begin position="292"/>
        <end position="376"/>
    </location>
</feature>
<dbReference type="PROSITE" id="PS50966">
    <property type="entry name" value="ZF_SWIM"/>
    <property type="match status" value="1"/>
</dbReference>
<dbReference type="InterPro" id="IPR007527">
    <property type="entry name" value="Znf_SWIM"/>
</dbReference>
<dbReference type="SMART" id="SM00575">
    <property type="entry name" value="ZnF_PMZ"/>
    <property type="match status" value="1"/>
</dbReference>
<evidence type="ECO:0000256" key="4">
    <source>
        <dbReference type="PROSITE-ProRule" id="PRU00176"/>
    </source>
</evidence>
<evidence type="ECO:0000256" key="5">
    <source>
        <dbReference type="PROSITE-ProRule" id="PRU00325"/>
    </source>
</evidence>
<dbReference type="InterPro" id="IPR000504">
    <property type="entry name" value="RRM_dom"/>
</dbReference>
<comment type="caution">
    <text evidence="9">The sequence shown here is derived from an EMBL/GenBank/DDBJ whole genome shotgun (WGS) entry which is preliminary data.</text>
</comment>
<evidence type="ECO:0000313" key="10">
    <source>
        <dbReference type="Proteomes" id="UP001141552"/>
    </source>
</evidence>
<keyword evidence="4" id="KW-0694">RNA-binding</keyword>
<dbReference type="PANTHER" id="PTHR34427:SF5">
    <property type="entry name" value="DUF4283 DOMAIN-CONTAINING PROTEIN"/>
    <property type="match status" value="1"/>
</dbReference>
<evidence type="ECO:0000259" key="7">
    <source>
        <dbReference type="PROSITE" id="PS50102"/>
    </source>
</evidence>
<feature type="compositionally biased region" description="Basic and acidic residues" evidence="6">
    <location>
        <begin position="361"/>
        <end position="376"/>
    </location>
</feature>
<feature type="region of interest" description="Disordered" evidence="6">
    <location>
        <begin position="837"/>
        <end position="867"/>
    </location>
</feature>
<feature type="region of interest" description="Disordered" evidence="6">
    <location>
        <begin position="122"/>
        <end position="152"/>
    </location>
</feature>
<dbReference type="InterPro" id="IPR035979">
    <property type="entry name" value="RBD_domain_sf"/>
</dbReference>
<dbReference type="Gene3D" id="3.30.70.330">
    <property type="match status" value="1"/>
</dbReference>
<accession>A0A9Q0F1J2</accession>
<dbReference type="Proteomes" id="UP001141552">
    <property type="component" value="Unassembled WGS sequence"/>
</dbReference>
<feature type="region of interest" description="Disordered" evidence="6">
    <location>
        <begin position="52"/>
        <end position="80"/>
    </location>
</feature>
<evidence type="ECO:0000313" key="9">
    <source>
        <dbReference type="EMBL" id="KAJ4822305.1"/>
    </source>
</evidence>
<dbReference type="CDD" id="cd00590">
    <property type="entry name" value="RRM_SF"/>
    <property type="match status" value="1"/>
</dbReference>
<dbReference type="SMART" id="SM00360">
    <property type="entry name" value="RRM"/>
    <property type="match status" value="1"/>
</dbReference>
<keyword evidence="1" id="KW-0479">Metal-binding</keyword>
<dbReference type="Pfam" id="PF00076">
    <property type="entry name" value="RRM_1"/>
    <property type="match status" value="1"/>
</dbReference>
<dbReference type="GO" id="GO:0003723">
    <property type="term" value="F:RNA binding"/>
    <property type="evidence" value="ECO:0007669"/>
    <property type="project" value="UniProtKB-UniRule"/>
</dbReference>
<dbReference type="PANTHER" id="PTHR34427">
    <property type="entry name" value="DUF4283 DOMAIN PROTEIN"/>
    <property type="match status" value="1"/>
</dbReference>
<evidence type="ECO:0000256" key="6">
    <source>
        <dbReference type="SAM" id="MobiDB-lite"/>
    </source>
</evidence>
<name>A0A9Q0F1J2_9ROSI</name>
<reference evidence="9" key="2">
    <citation type="journal article" date="2023" name="Plants (Basel)">
        <title>Annotation of the Turnera subulata (Passifloraceae) Draft Genome Reveals the S-Locus Evolved after the Divergence of Turneroideae from Passifloroideae in a Stepwise Manner.</title>
        <authorList>
            <person name="Henning P.M."/>
            <person name="Roalson E.H."/>
            <person name="Mir W."/>
            <person name="McCubbin A.G."/>
            <person name="Shore J.S."/>
        </authorList>
    </citation>
    <scope>NUCLEOTIDE SEQUENCE</scope>
    <source>
        <strain evidence="9">F60SS</strain>
    </source>
</reference>
<dbReference type="OrthoDB" id="861279at2759"/>
<evidence type="ECO:0000259" key="8">
    <source>
        <dbReference type="PROSITE" id="PS50966"/>
    </source>
</evidence>
<dbReference type="InterPro" id="IPR006564">
    <property type="entry name" value="Znf_PMZ"/>
</dbReference>
<reference evidence="9" key="1">
    <citation type="submission" date="2022-02" db="EMBL/GenBank/DDBJ databases">
        <authorList>
            <person name="Henning P.M."/>
            <person name="McCubbin A.G."/>
            <person name="Shore J.S."/>
        </authorList>
    </citation>
    <scope>NUCLEOTIDE SEQUENCE</scope>
    <source>
        <strain evidence="9">F60SS</strain>
        <tissue evidence="9">Leaves</tissue>
    </source>
</reference>
<dbReference type="AlphaFoldDB" id="A0A9Q0F1J2"/>
<gene>
    <name evidence="9" type="ORF">Tsubulata_034281</name>
</gene>
<evidence type="ECO:0000256" key="3">
    <source>
        <dbReference type="ARBA" id="ARBA00022833"/>
    </source>
</evidence>
<feature type="domain" description="RRM" evidence="7">
    <location>
        <begin position="519"/>
        <end position="596"/>
    </location>
</feature>
<proteinExistence type="predicted"/>
<evidence type="ECO:0008006" key="11">
    <source>
        <dbReference type="Google" id="ProtNLM"/>
    </source>
</evidence>
<dbReference type="PROSITE" id="PS50102">
    <property type="entry name" value="RRM"/>
    <property type="match status" value="1"/>
</dbReference>
<organism evidence="9 10">
    <name type="scientific">Turnera subulata</name>
    <dbReference type="NCBI Taxonomy" id="218843"/>
    <lineage>
        <taxon>Eukaryota</taxon>
        <taxon>Viridiplantae</taxon>
        <taxon>Streptophyta</taxon>
        <taxon>Embryophyta</taxon>
        <taxon>Tracheophyta</taxon>
        <taxon>Spermatophyta</taxon>
        <taxon>Magnoliopsida</taxon>
        <taxon>eudicotyledons</taxon>
        <taxon>Gunneridae</taxon>
        <taxon>Pentapetalae</taxon>
        <taxon>rosids</taxon>
        <taxon>fabids</taxon>
        <taxon>Malpighiales</taxon>
        <taxon>Passifloraceae</taxon>
        <taxon>Turnera</taxon>
    </lineage>
</organism>
<keyword evidence="10" id="KW-1185">Reference proteome</keyword>
<keyword evidence="2 5" id="KW-0863">Zinc-finger</keyword>
<dbReference type="SUPFAM" id="SSF54928">
    <property type="entry name" value="RNA-binding domain, RBD"/>
    <property type="match status" value="1"/>
</dbReference>
<dbReference type="GO" id="GO:0008270">
    <property type="term" value="F:zinc ion binding"/>
    <property type="evidence" value="ECO:0007669"/>
    <property type="project" value="UniProtKB-KW"/>
</dbReference>
<sequence length="879" mass="98343">MARMQIATTYKEPINRSFKVLIAGRYYDVYVVEAQPASPAADSGKLGDLKVFNERNITGEDETSGDRRKPDEEVNESPDPFRIMDAIKRIEKGKAIMVDNLNKEGAGSGHGQVLLGNHNKRSAFSASKSVRRDNTPTVESSRQPKEATNKVGDACDTQVHETVGMEKDVHEVEVVGVVSGTVSRVSVGYDEACNGSKKHYGPIPKSPDADSSNMGLDGVNEKTCSCFAWELSGIPCKHAAAALGWSRMHVEEFVDRFYHTSTYINLYRMLINPTRSSEEWEISEAVPVLPPIKHIQPERPPKKRRIRDPDEPRNPYKLRRKQETVKCSGCGQSGHNIKTCKRQRPNPPSQEGSNVIAPQNERTRTEKEPIKSTKTKEDVTVKRMGFRIHVQPSTQKPGTIQISTQESILGSTSIKHGDLGVSGIGKDTGKESENDAANVGRYPSYHHHISATANTSPNTQPPARNTSLTHSNPTLLNHSKLNPEPIQPVHPESNAPKPTHFSRWNRKIIQRAMGSNQVISVYVANLPSRWTPMDIHLVMSKYGDVLDVFIPKKPNSRGKRYAFIRFKNNIQTQYVLQRINSMQVDGERLLADIAIGRASSDALDFPPKRRLRTQSSNLHLRNGRSFVEVVKPANERQKNPSSNVDGNPNNATYIPKDTSLDWLHRCAFGILKSPMPLDEVQELFSFKNCFVEKVIPLGGISFLFLFPSMNVLNDMVTSKETVFSQHCATFRVWKEGDAAHSRLCWMLVKGVPPNAWNEDFFSLIMSSVGAMVDWSEQSKLRTRMDVAEILILTENCSWIHKALHVNYGNNQLKIVMFESQFDPLDWSRSRCFPNSAEHHTSSDSGLDSGKKLKSPVHPCPPDNPSTTPVDCTIPNLYSI</sequence>
<dbReference type="InterPro" id="IPR012677">
    <property type="entry name" value="Nucleotide-bd_a/b_plait_sf"/>
</dbReference>
<dbReference type="EMBL" id="JAKUCV010007711">
    <property type="protein sequence ID" value="KAJ4822305.1"/>
    <property type="molecule type" value="Genomic_DNA"/>
</dbReference>
<keyword evidence="3" id="KW-0862">Zinc</keyword>
<feature type="compositionally biased region" description="Polar residues" evidence="6">
    <location>
        <begin position="451"/>
        <end position="480"/>
    </location>
</feature>